<evidence type="ECO:0000256" key="3">
    <source>
        <dbReference type="ARBA" id="ARBA00023163"/>
    </source>
</evidence>
<name>A0A5M3X1F9_9ACTN</name>
<keyword evidence="2 4" id="KW-0238">DNA-binding</keyword>
<dbReference type="SUPFAM" id="SSF48498">
    <property type="entry name" value="Tetracyclin repressor-like, C-terminal domain"/>
    <property type="match status" value="1"/>
</dbReference>
<proteinExistence type="predicted"/>
<dbReference type="InterPro" id="IPR001647">
    <property type="entry name" value="HTH_TetR"/>
</dbReference>
<dbReference type="PROSITE" id="PS50977">
    <property type="entry name" value="HTH_TETR_2"/>
    <property type="match status" value="1"/>
</dbReference>
<dbReference type="InterPro" id="IPR050109">
    <property type="entry name" value="HTH-type_TetR-like_transc_reg"/>
</dbReference>
<feature type="domain" description="HTH tetR-type" evidence="5">
    <location>
        <begin position="18"/>
        <end position="78"/>
    </location>
</feature>
<dbReference type="InterPro" id="IPR009057">
    <property type="entry name" value="Homeodomain-like_sf"/>
</dbReference>
<dbReference type="Pfam" id="PF13305">
    <property type="entry name" value="TetR_C_33"/>
    <property type="match status" value="1"/>
</dbReference>
<dbReference type="GO" id="GO:0000976">
    <property type="term" value="F:transcription cis-regulatory region binding"/>
    <property type="evidence" value="ECO:0007669"/>
    <property type="project" value="TreeGrafter"/>
</dbReference>
<evidence type="ECO:0000259" key="5">
    <source>
        <dbReference type="PROSITE" id="PS50977"/>
    </source>
</evidence>
<dbReference type="InterPro" id="IPR036271">
    <property type="entry name" value="Tet_transcr_reg_TetR-rel_C_sf"/>
</dbReference>
<dbReference type="EMBL" id="BLAE01000037">
    <property type="protein sequence ID" value="GES12573.1"/>
    <property type="molecule type" value="Genomic_DNA"/>
</dbReference>
<keyword evidence="1" id="KW-0805">Transcription regulation</keyword>
<dbReference type="AlphaFoldDB" id="A0A5M3X1F9"/>
<organism evidence="6 7">
    <name type="scientific">Acrocarpospora macrocephala</name>
    <dbReference type="NCBI Taxonomy" id="150177"/>
    <lineage>
        <taxon>Bacteria</taxon>
        <taxon>Bacillati</taxon>
        <taxon>Actinomycetota</taxon>
        <taxon>Actinomycetes</taxon>
        <taxon>Streptosporangiales</taxon>
        <taxon>Streptosporangiaceae</taxon>
        <taxon>Acrocarpospora</taxon>
    </lineage>
</organism>
<reference evidence="6 7" key="1">
    <citation type="submission" date="2019-10" db="EMBL/GenBank/DDBJ databases">
        <title>Whole genome shotgun sequence of Acrocarpospora macrocephala NBRC 16266.</title>
        <authorList>
            <person name="Ichikawa N."/>
            <person name="Kimura A."/>
            <person name="Kitahashi Y."/>
            <person name="Komaki H."/>
            <person name="Oguchi A."/>
        </authorList>
    </citation>
    <scope>NUCLEOTIDE SEQUENCE [LARGE SCALE GENOMIC DNA]</scope>
    <source>
        <strain evidence="6 7">NBRC 16266</strain>
    </source>
</reference>
<evidence type="ECO:0000256" key="2">
    <source>
        <dbReference type="ARBA" id="ARBA00023125"/>
    </source>
</evidence>
<sequence>MTLSSRLAAVVTRTEAAAATRSALVRAASELLDEGGPDAVTLRAVGARAGVSRGAPYGHFEHKAHLLTQLAINAWNSLADKVGQLRTDPDATPGARLEGAVLTLIEVGRRQPYLYALMFSTPADDPEAAEAASRLEGEFLAIVADLVGEADAHRYGALLMTSAHGIAGLELSGHLAKEKWKVDGEQLVRMLIDAIRSGAKNADAGGNC</sequence>
<evidence type="ECO:0000256" key="1">
    <source>
        <dbReference type="ARBA" id="ARBA00023015"/>
    </source>
</evidence>
<dbReference type="SUPFAM" id="SSF46689">
    <property type="entry name" value="Homeodomain-like"/>
    <property type="match status" value="1"/>
</dbReference>
<protein>
    <submittedName>
        <fullName evidence="6">TetR family transcriptional regulator</fullName>
    </submittedName>
</protein>
<dbReference type="PRINTS" id="PR00455">
    <property type="entry name" value="HTHTETR"/>
</dbReference>
<dbReference type="Gene3D" id="1.10.357.10">
    <property type="entry name" value="Tetracycline Repressor, domain 2"/>
    <property type="match status" value="1"/>
</dbReference>
<keyword evidence="3" id="KW-0804">Transcription</keyword>
<dbReference type="PANTHER" id="PTHR30055:SF234">
    <property type="entry name" value="HTH-TYPE TRANSCRIPTIONAL REGULATOR BETI"/>
    <property type="match status" value="1"/>
</dbReference>
<gene>
    <name evidence="6" type="ORF">Amac_061700</name>
</gene>
<evidence type="ECO:0000256" key="4">
    <source>
        <dbReference type="PROSITE-ProRule" id="PRU00335"/>
    </source>
</evidence>
<dbReference type="PANTHER" id="PTHR30055">
    <property type="entry name" value="HTH-TYPE TRANSCRIPTIONAL REGULATOR RUTR"/>
    <property type="match status" value="1"/>
</dbReference>
<dbReference type="InterPro" id="IPR025996">
    <property type="entry name" value="MT1864/Rv1816-like_C"/>
</dbReference>
<dbReference type="Pfam" id="PF00440">
    <property type="entry name" value="TetR_N"/>
    <property type="match status" value="1"/>
</dbReference>
<keyword evidence="7" id="KW-1185">Reference proteome</keyword>
<dbReference type="GO" id="GO:0003700">
    <property type="term" value="F:DNA-binding transcription factor activity"/>
    <property type="evidence" value="ECO:0007669"/>
    <property type="project" value="TreeGrafter"/>
</dbReference>
<comment type="caution">
    <text evidence="6">The sequence shown here is derived from an EMBL/GenBank/DDBJ whole genome shotgun (WGS) entry which is preliminary data.</text>
</comment>
<feature type="DNA-binding region" description="H-T-H motif" evidence="4">
    <location>
        <begin position="41"/>
        <end position="60"/>
    </location>
</feature>
<evidence type="ECO:0000313" key="6">
    <source>
        <dbReference type="EMBL" id="GES12573.1"/>
    </source>
</evidence>
<evidence type="ECO:0000313" key="7">
    <source>
        <dbReference type="Proteomes" id="UP000331127"/>
    </source>
</evidence>
<accession>A0A5M3X1F9</accession>
<dbReference type="Proteomes" id="UP000331127">
    <property type="component" value="Unassembled WGS sequence"/>
</dbReference>